<dbReference type="eggNOG" id="ENOG502SEWX">
    <property type="taxonomic scope" value="Eukaryota"/>
</dbReference>
<dbReference type="HOGENOM" id="CLU_067915_2_0_1"/>
<keyword evidence="1" id="KW-0539">Nucleus</keyword>
<dbReference type="EMBL" id="KQ971312">
    <property type="protein sequence ID" value="EEZ98409.1"/>
    <property type="molecule type" value="Genomic_DNA"/>
</dbReference>
<dbReference type="SMART" id="SM00595">
    <property type="entry name" value="MADF"/>
    <property type="match status" value="1"/>
</dbReference>
<dbReference type="Pfam" id="PF10545">
    <property type="entry name" value="MADF_DNA_bdg"/>
    <property type="match status" value="1"/>
</dbReference>
<reference evidence="4 5" key="2">
    <citation type="journal article" date="2010" name="Nucleic Acids Res.">
        <title>BeetleBase in 2010: revisions to provide comprehensive genomic information for Tribolium castaneum.</title>
        <authorList>
            <person name="Kim H.S."/>
            <person name="Murphy T."/>
            <person name="Xia J."/>
            <person name="Caragea D."/>
            <person name="Park Y."/>
            <person name="Beeman R.W."/>
            <person name="Lorenzen M.D."/>
            <person name="Butcher S."/>
            <person name="Manak J.R."/>
            <person name="Brown S.J."/>
        </authorList>
    </citation>
    <scope>GENOME REANNOTATION</scope>
    <source>
        <strain evidence="4 5">Georgia GA2</strain>
    </source>
</reference>
<dbReference type="GO" id="GO:0005634">
    <property type="term" value="C:nucleus"/>
    <property type="evidence" value="ECO:0000318"/>
    <property type="project" value="GO_Central"/>
</dbReference>
<dbReference type="PANTHER" id="PTHR12243">
    <property type="entry name" value="MADF DOMAIN TRANSCRIPTION FACTOR"/>
    <property type="match status" value="1"/>
</dbReference>
<feature type="domain" description="BESS" evidence="3">
    <location>
        <begin position="182"/>
        <end position="221"/>
    </location>
</feature>
<dbReference type="PROSITE" id="PS51031">
    <property type="entry name" value="BESS"/>
    <property type="match status" value="1"/>
</dbReference>
<dbReference type="OMA" id="SMIECDV"/>
<accession>D6W8Y0</accession>
<evidence type="ECO:0000259" key="2">
    <source>
        <dbReference type="PROSITE" id="PS51029"/>
    </source>
</evidence>
<dbReference type="PANTHER" id="PTHR12243:SF69">
    <property type="entry name" value="SI:CH73-59F11.3"/>
    <property type="match status" value="1"/>
</dbReference>
<keyword evidence="5" id="KW-1185">Reference proteome</keyword>
<reference evidence="4 5" key="1">
    <citation type="journal article" date="2008" name="Nature">
        <title>The genome of the model beetle and pest Tribolium castaneum.</title>
        <authorList>
            <consortium name="Tribolium Genome Sequencing Consortium"/>
            <person name="Richards S."/>
            <person name="Gibbs R.A."/>
            <person name="Weinstock G.M."/>
            <person name="Brown S.J."/>
            <person name="Denell R."/>
            <person name="Beeman R.W."/>
            <person name="Gibbs R."/>
            <person name="Beeman R.W."/>
            <person name="Brown S.J."/>
            <person name="Bucher G."/>
            <person name="Friedrich M."/>
            <person name="Grimmelikhuijzen C.J."/>
            <person name="Klingler M."/>
            <person name="Lorenzen M."/>
            <person name="Richards S."/>
            <person name="Roth S."/>
            <person name="Schroder R."/>
            <person name="Tautz D."/>
            <person name="Zdobnov E.M."/>
            <person name="Muzny D."/>
            <person name="Gibbs R.A."/>
            <person name="Weinstock G.M."/>
            <person name="Attaway T."/>
            <person name="Bell S."/>
            <person name="Buhay C.J."/>
            <person name="Chandrabose M.N."/>
            <person name="Chavez D."/>
            <person name="Clerk-Blankenburg K.P."/>
            <person name="Cree A."/>
            <person name="Dao M."/>
            <person name="Davis C."/>
            <person name="Chacko J."/>
            <person name="Dinh H."/>
            <person name="Dugan-Rocha S."/>
            <person name="Fowler G."/>
            <person name="Garner T.T."/>
            <person name="Garnes J."/>
            <person name="Gnirke A."/>
            <person name="Hawes A."/>
            <person name="Hernandez J."/>
            <person name="Hines S."/>
            <person name="Holder M."/>
            <person name="Hume J."/>
            <person name="Jhangiani S.N."/>
            <person name="Joshi V."/>
            <person name="Khan Z.M."/>
            <person name="Jackson L."/>
            <person name="Kovar C."/>
            <person name="Kowis A."/>
            <person name="Lee S."/>
            <person name="Lewis L.R."/>
            <person name="Margolis J."/>
            <person name="Morgan M."/>
            <person name="Nazareth L.V."/>
            <person name="Nguyen N."/>
            <person name="Okwuonu G."/>
            <person name="Parker D."/>
            <person name="Richards S."/>
            <person name="Ruiz S.J."/>
            <person name="Santibanez J."/>
            <person name="Savard J."/>
            <person name="Scherer S.E."/>
            <person name="Schneider B."/>
            <person name="Sodergren E."/>
            <person name="Tautz D."/>
            <person name="Vattahil S."/>
            <person name="Villasana D."/>
            <person name="White C.S."/>
            <person name="Wright R."/>
            <person name="Park Y."/>
            <person name="Beeman R.W."/>
            <person name="Lord J."/>
            <person name="Oppert B."/>
            <person name="Lorenzen M."/>
            <person name="Brown S."/>
            <person name="Wang L."/>
            <person name="Savard J."/>
            <person name="Tautz D."/>
            <person name="Richards S."/>
            <person name="Weinstock G."/>
            <person name="Gibbs R.A."/>
            <person name="Liu Y."/>
            <person name="Worley K."/>
            <person name="Weinstock G."/>
            <person name="Elsik C.G."/>
            <person name="Reese J.T."/>
            <person name="Elhaik E."/>
            <person name="Landan G."/>
            <person name="Graur D."/>
            <person name="Arensburger P."/>
            <person name="Atkinson P."/>
            <person name="Beeman R.W."/>
            <person name="Beidler J."/>
            <person name="Brown S.J."/>
            <person name="Demuth J.P."/>
            <person name="Drury D.W."/>
            <person name="Du Y.Z."/>
            <person name="Fujiwara H."/>
            <person name="Lorenzen M."/>
            <person name="Maselli V."/>
            <person name="Osanai M."/>
            <person name="Park Y."/>
            <person name="Robertson H.M."/>
            <person name="Tu Z."/>
            <person name="Wang J.J."/>
            <person name="Wang S."/>
            <person name="Richards S."/>
            <person name="Song H."/>
            <person name="Zhang L."/>
            <person name="Sodergren E."/>
            <person name="Werner D."/>
            <person name="Stanke M."/>
            <person name="Morgenstern B."/>
            <person name="Solovyev V."/>
            <person name="Kosarev P."/>
            <person name="Brown G."/>
            <person name="Chen H.C."/>
            <person name="Ermolaeva O."/>
            <person name="Hlavina W."/>
            <person name="Kapustin Y."/>
            <person name="Kiryutin B."/>
            <person name="Kitts P."/>
            <person name="Maglott D."/>
            <person name="Pruitt K."/>
            <person name="Sapojnikov V."/>
            <person name="Souvorov A."/>
            <person name="Mackey A.J."/>
            <person name="Waterhouse R.M."/>
            <person name="Wyder S."/>
            <person name="Zdobnov E.M."/>
            <person name="Zdobnov E.M."/>
            <person name="Wyder S."/>
            <person name="Kriventseva E.V."/>
            <person name="Kadowaki T."/>
            <person name="Bork P."/>
            <person name="Aranda M."/>
            <person name="Bao R."/>
            <person name="Beermann A."/>
            <person name="Berns N."/>
            <person name="Bolognesi R."/>
            <person name="Bonneton F."/>
            <person name="Bopp D."/>
            <person name="Brown S.J."/>
            <person name="Bucher G."/>
            <person name="Butts T."/>
            <person name="Chaumot A."/>
            <person name="Denell R.E."/>
            <person name="Ferrier D.E."/>
            <person name="Friedrich M."/>
            <person name="Gordon C.M."/>
            <person name="Jindra M."/>
            <person name="Klingler M."/>
            <person name="Lan Q."/>
            <person name="Lattorff H.M."/>
            <person name="Laudet V."/>
            <person name="von Levetsow C."/>
            <person name="Liu Z."/>
            <person name="Lutz R."/>
            <person name="Lynch J.A."/>
            <person name="da Fonseca R.N."/>
            <person name="Posnien N."/>
            <person name="Reuter R."/>
            <person name="Roth S."/>
            <person name="Savard J."/>
            <person name="Schinko J.B."/>
            <person name="Schmitt C."/>
            <person name="Schoppmeier M."/>
            <person name="Schroder R."/>
            <person name="Shippy T.D."/>
            <person name="Simonnet F."/>
            <person name="Marques-Souza H."/>
            <person name="Tautz D."/>
            <person name="Tomoyasu Y."/>
            <person name="Trauner J."/>
            <person name="Van der Zee M."/>
            <person name="Vervoort M."/>
            <person name="Wittkopp N."/>
            <person name="Wimmer E.A."/>
            <person name="Yang X."/>
            <person name="Jones A.K."/>
            <person name="Sattelle D.B."/>
            <person name="Ebert P.R."/>
            <person name="Nelson D."/>
            <person name="Scott J.G."/>
            <person name="Beeman R.W."/>
            <person name="Muthukrishnan S."/>
            <person name="Kramer K.J."/>
            <person name="Arakane Y."/>
            <person name="Beeman R.W."/>
            <person name="Zhu Q."/>
            <person name="Hogenkamp D."/>
            <person name="Dixit R."/>
            <person name="Oppert B."/>
            <person name="Jiang H."/>
            <person name="Zou Z."/>
            <person name="Marshall J."/>
            <person name="Elpidina E."/>
            <person name="Vinokurov K."/>
            <person name="Oppert C."/>
            <person name="Zou Z."/>
            <person name="Evans J."/>
            <person name="Lu Z."/>
            <person name="Zhao P."/>
            <person name="Sumathipala N."/>
            <person name="Altincicek B."/>
            <person name="Vilcinskas A."/>
            <person name="Williams M."/>
            <person name="Hultmark D."/>
            <person name="Hetru C."/>
            <person name="Jiang H."/>
            <person name="Grimmelikhuijzen C.J."/>
            <person name="Hauser F."/>
            <person name="Cazzamali G."/>
            <person name="Williamson M."/>
            <person name="Park Y."/>
            <person name="Li B."/>
            <person name="Tanaka Y."/>
            <person name="Predel R."/>
            <person name="Neupert S."/>
            <person name="Schachtner J."/>
            <person name="Verleyen P."/>
            <person name="Raible F."/>
            <person name="Bork P."/>
            <person name="Friedrich M."/>
            <person name="Walden K.K."/>
            <person name="Robertson H.M."/>
            <person name="Angeli S."/>
            <person name="Foret S."/>
            <person name="Bucher G."/>
            <person name="Schuetz S."/>
            <person name="Maleszka R."/>
            <person name="Wimmer E.A."/>
            <person name="Beeman R.W."/>
            <person name="Lorenzen M."/>
            <person name="Tomoyasu Y."/>
            <person name="Miller S.C."/>
            <person name="Grossmann D."/>
            <person name="Bucher G."/>
        </authorList>
    </citation>
    <scope>NUCLEOTIDE SEQUENCE [LARGE SCALE GENOMIC DNA]</scope>
    <source>
        <strain evidence="4 5">Georgia GA2</strain>
    </source>
</reference>
<proteinExistence type="predicted"/>
<dbReference type="GO" id="GO:0005667">
    <property type="term" value="C:transcription regulator complex"/>
    <property type="evidence" value="ECO:0000318"/>
    <property type="project" value="GO_Central"/>
</dbReference>
<comment type="subcellular location">
    <subcellularLocation>
        <location evidence="1">Nucleus</location>
    </subcellularLocation>
</comment>
<dbReference type="Proteomes" id="UP000007266">
    <property type="component" value="Linkage group 2"/>
</dbReference>
<protein>
    <recommendedName>
        <fullName evidence="6">MADF domain-containing protein</fullName>
    </recommendedName>
</protein>
<sequence>MNIRLFISEIKKRPVLWDHSNRHYYSKNALNDGWLEIAKMFDIEVYSAKQKWKNLRDTFRVELKKTKRYRSSDGTSRCIWAYYEDMYFIKDILRTRRAPDPELPTASPEITEVANETIKTEKDSVTYSPSRLTDDASNIVIENVTSLHADSDVDTTNEQIDQRGVKRKWFKEEQTEGNEDDQDDDLLFFRSLLPFVKKLDQDKKLLFRMNVQQMLYDQLYNN</sequence>
<name>D6W8Y0_TRICA</name>
<dbReference type="OrthoDB" id="5803771at2759"/>
<feature type="domain" description="MADF" evidence="2">
    <location>
        <begin position="5"/>
        <end position="94"/>
    </location>
</feature>
<organism evidence="4 5">
    <name type="scientific">Tribolium castaneum</name>
    <name type="common">Red flour beetle</name>
    <dbReference type="NCBI Taxonomy" id="7070"/>
    <lineage>
        <taxon>Eukaryota</taxon>
        <taxon>Metazoa</taxon>
        <taxon>Ecdysozoa</taxon>
        <taxon>Arthropoda</taxon>
        <taxon>Hexapoda</taxon>
        <taxon>Insecta</taxon>
        <taxon>Pterygota</taxon>
        <taxon>Neoptera</taxon>
        <taxon>Endopterygota</taxon>
        <taxon>Coleoptera</taxon>
        <taxon>Polyphaga</taxon>
        <taxon>Cucujiformia</taxon>
        <taxon>Tenebrionidae</taxon>
        <taxon>Tenebrionidae incertae sedis</taxon>
        <taxon>Tribolium</taxon>
    </lineage>
</organism>
<gene>
    <name evidence="4" type="primary">AUGUSTUS-3.0.2_00877</name>
    <name evidence="4" type="ORF">TcasGA2_TC000877</name>
</gene>
<dbReference type="InterPro" id="IPR004210">
    <property type="entry name" value="BESS_motif"/>
</dbReference>
<dbReference type="KEGG" id="tca:103315139"/>
<dbReference type="GO" id="GO:0003677">
    <property type="term" value="F:DNA binding"/>
    <property type="evidence" value="ECO:0007669"/>
    <property type="project" value="InterPro"/>
</dbReference>
<evidence type="ECO:0000259" key="3">
    <source>
        <dbReference type="PROSITE" id="PS51031"/>
    </source>
</evidence>
<dbReference type="PROSITE" id="PS51029">
    <property type="entry name" value="MADF"/>
    <property type="match status" value="1"/>
</dbReference>
<dbReference type="InterPro" id="IPR039353">
    <property type="entry name" value="TF_Adf1"/>
</dbReference>
<dbReference type="Pfam" id="PF02944">
    <property type="entry name" value="BESS"/>
    <property type="match status" value="1"/>
</dbReference>
<dbReference type="PhylomeDB" id="D6W8Y0"/>
<evidence type="ECO:0000256" key="1">
    <source>
        <dbReference type="PROSITE-ProRule" id="PRU00371"/>
    </source>
</evidence>
<evidence type="ECO:0000313" key="4">
    <source>
        <dbReference type="EMBL" id="EEZ98409.1"/>
    </source>
</evidence>
<dbReference type="AlphaFoldDB" id="D6W8Y0"/>
<evidence type="ECO:0008006" key="6">
    <source>
        <dbReference type="Google" id="ProtNLM"/>
    </source>
</evidence>
<dbReference type="GO" id="GO:0006357">
    <property type="term" value="P:regulation of transcription by RNA polymerase II"/>
    <property type="evidence" value="ECO:0000318"/>
    <property type="project" value="GO_Central"/>
</dbReference>
<evidence type="ECO:0000313" key="5">
    <source>
        <dbReference type="Proteomes" id="UP000007266"/>
    </source>
</evidence>
<dbReference type="InterPro" id="IPR006578">
    <property type="entry name" value="MADF-dom"/>
</dbReference>